<dbReference type="CDD" id="cd09272">
    <property type="entry name" value="RNase_HI_RT_Ty1"/>
    <property type="match status" value="1"/>
</dbReference>
<sequence>MKDMGEASVILGVKVVKKGDSILLSQGHYVERLFKKFDYYDCKFVTTPYNVNSQLKQNKGDYFAQSRYAQIIGSLLHLMNFSRPHIGYVVSRLSRYTHSPNQNHWEALARLMRYLRGTMDYGIEYSGFLVVLEGHSDANWISNLDETKSSSGYVFTLGGGAIAWRSVRKSIIARSTMESEFVALEMTRTEAEWLRNFLVNIPLGMKPTPSVSIHYSSQLAIAIAKNKSYNGKNRHI</sequence>
<keyword evidence="2" id="KW-1185">Reference proteome</keyword>
<dbReference type="Proteomes" id="UP000075243">
    <property type="component" value="Chromosome 11"/>
</dbReference>
<proteinExistence type="predicted"/>
<evidence type="ECO:0000313" key="1">
    <source>
        <dbReference type="EMBL" id="KYP54650.1"/>
    </source>
</evidence>
<protein>
    <submittedName>
        <fullName evidence="1">Retrovirus-related Pol polyprotein from transposon TNT 1-94</fullName>
    </submittedName>
</protein>
<evidence type="ECO:0000313" key="2">
    <source>
        <dbReference type="Proteomes" id="UP000075243"/>
    </source>
</evidence>
<organism evidence="1 2">
    <name type="scientific">Cajanus cajan</name>
    <name type="common">Pigeon pea</name>
    <name type="synonym">Cajanus indicus</name>
    <dbReference type="NCBI Taxonomy" id="3821"/>
    <lineage>
        <taxon>Eukaryota</taxon>
        <taxon>Viridiplantae</taxon>
        <taxon>Streptophyta</taxon>
        <taxon>Embryophyta</taxon>
        <taxon>Tracheophyta</taxon>
        <taxon>Spermatophyta</taxon>
        <taxon>Magnoliopsida</taxon>
        <taxon>eudicotyledons</taxon>
        <taxon>Gunneridae</taxon>
        <taxon>Pentapetalae</taxon>
        <taxon>rosids</taxon>
        <taxon>fabids</taxon>
        <taxon>Fabales</taxon>
        <taxon>Fabaceae</taxon>
        <taxon>Papilionoideae</taxon>
        <taxon>50 kb inversion clade</taxon>
        <taxon>NPAAA clade</taxon>
        <taxon>indigoferoid/millettioid clade</taxon>
        <taxon>Phaseoleae</taxon>
        <taxon>Cajanus</taxon>
    </lineage>
</organism>
<dbReference type="EMBL" id="CM003613">
    <property type="protein sequence ID" value="KYP54650.1"/>
    <property type="molecule type" value="Genomic_DNA"/>
</dbReference>
<dbReference type="Gramene" id="C.cajan_00822.t">
    <property type="protein sequence ID" value="C.cajan_00822.t.cds1"/>
    <property type="gene ID" value="C.cajan_00822"/>
</dbReference>
<name>A0A151SIM3_CAJCA</name>
<dbReference type="PANTHER" id="PTHR11439">
    <property type="entry name" value="GAG-POL-RELATED RETROTRANSPOSON"/>
    <property type="match status" value="1"/>
</dbReference>
<reference evidence="1 2" key="1">
    <citation type="journal article" date="2012" name="Nat. Biotechnol.">
        <title>Draft genome sequence of pigeonpea (Cajanus cajan), an orphan legume crop of resource-poor farmers.</title>
        <authorList>
            <person name="Varshney R.K."/>
            <person name="Chen W."/>
            <person name="Li Y."/>
            <person name="Bharti A.K."/>
            <person name="Saxena R.K."/>
            <person name="Schlueter J.A."/>
            <person name="Donoghue M.T."/>
            <person name="Azam S."/>
            <person name="Fan G."/>
            <person name="Whaley A.M."/>
            <person name="Farmer A.D."/>
            <person name="Sheridan J."/>
            <person name="Iwata A."/>
            <person name="Tuteja R."/>
            <person name="Penmetsa R.V."/>
            <person name="Wu W."/>
            <person name="Upadhyaya H.D."/>
            <person name="Yang S.P."/>
            <person name="Shah T."/>
            <person name="Saxena K.B."/>
            <person name="Michael T."/>
            <person name="McCombie W.R."/>
            <person name="Yang B."/>
            <person name="Zhang G."/>
            <person name="Yang H."/>
            <person name="Wang J."/>
            <person name="Spillane C."/>
            <person name="Cook D.R."/>
            <person name="May G.D."/>
            <person name="Xu X."/>
            <person name="Jackson S.A."/>
        </authorList>
    </citation>
    <scope>NUCLEOTIDE SEQUENCE [LARGE SCALE GENOMIC DNA]</scope>
    <source>
        <strain evidence="2">cv. Asha</strain>
    </source>
</reference>
<dbReference type="PANTHER" id="PTHR11439:SF521">
    <property type="entry name" value="RNA-DIRECTED DNA POLYMERASE"/>
    <property type="match status" value="1"/>
</dbReference>
<gene>
    <name evidence="1" type="ORF">KK1_000845</name>
</gene>
<accession>A0A151SIM3</accession>
<dbReference type="AlphaFoldDB" id="A0A151SIM3"/>